<dbReference type="GO" id="GO:0032259">
    <property type="term" value="P:methylation"/>
    <property type="evidence" value="ECO:0007669"/>
    <property type="project" value="UniProtKB-KW"/>
</dbReference>
<dbReference type="Gene3D" id="3.40.50.150">
    <property type="entry name" value="Vaccinia Virus protein VP39"/>
    <property type="match status" value="1"/>
</dbReference>
<dbReference type="EMBL" id="JARXVE010000004">
    <property type="protein sequence ID" value="MDH6196231.1"/>
    <property type="molecule type" value="Genomic_DNA"/>
</dbReference>
<sequence>MMTEMTSPKRMSPSVAHGLPLRRKFDEGLQLFMEYRREARAGVNFDGIFEEITEYDNMLRQLTGVTLSEAVVFEIGFGARPHRQIALQSMGINVRGVDAEAPVIRGRPSQFITMLRRNGVERAAKSLVRHMLFDGAEERALEHALRQRGFTPRIDPARLIVGDAGAVEVEPDSLDLVISEDVFEHLKRDTLKQVVAAMARWLRPNGIALIRPNVFTGITGGHLIEWSRRAMHQPQPERHSEPWEHLRKRRFKANTYLNEVTRAEYRDLFRAHFEILEERVTQPDLGREHFDVRARAELAGWPDEELFSNQTLFVLRRRAAR</sequence>
<evidence type="ECO:0000313" key="3">
    <source>
        <dbReference type="Proteomes" id="UP001160130"/>
    </source>
</evidence>
<keyword evidence="3" id="KW-1185">Reference proteome</keyword>
<proteinExistence type="predicted"/>
<comment type="caution">
    <text evidence="2">The sequence shown here is derived from an EMBL/GenBank/DDBJ whole genome shotgun (WGS) entry which is preliminary data.</text>
</comment>
<dbReference type="InterPro" id="IPR013216">
    <property type="entry name" value="Methyltransf_11"/>
</dbReference>
<keyword evidence="2" id="KW-0489">Methyltransferase</keyword>
<evidence type="ECO:0000313" key="2">
    <source>
        <dbReference type="EMBL" id="MDH6196231.1"/>
    </source>
</evidence>
<dbReference type="SUPFAM" id="SSF53335">
    <property type="entry name" value="S-adenosyl-L-methionine-dependent methyltransferases"/>
    <property type="match status" value="1"/>
</dbReference>
<organism evidence="2 3">
    <name type="scientific">Mycolicibacterium frederiksbergense</name>
    <dbReference type="NCBI Taxonomy" id="117567"/>
    <lineage>
        <taxon>Bacteria</taxon>
        <taxon>Bacillati</taxon>
        <taxon>Actinomycetota</taxon>
        <taxon>Actinomycetes</taxon>
        <taxon>Mycobacteriales</taxon>
        <taxon>Mycobacteriaceae</taxon>
        <taxon>Mycolicibacterium</taxon>
    </lineage>
</organism>
<dbReference type="Proteomes" id="UP001160130">
    <property type="component" value="Unassembled WGS sequence"/>
</dbReference>
<reference evidence="2 3" key="1">
    <citation type="submission" date="2023-04" db="EMBL/GenBank/DDBJ databases">
        <title>Forest soil microbial communities from Buena Vista Peninsula, Colon Province, Panama.</title>
        <authorList>
            <person name="Bouskill N."/>
        </authorList>
    </citation>
    <scope>NUCLEOTIDE SEQUENCE [LARGE SCALE GENOMIC DNA]</scope>
    <source>
        <strain evidence="2 3">AC80</strain>
    </source>
</reference>
<name>A0ABT6L0X7_9MYCO</name>
<dbReference type="InterPro" id="IPR029063">
    <property type="entry name" value="SAM-dependent_MTases_sf"/>
</dbReference>
<dbReference type="CDD" id="cd02440">
    <property type="entry name" value="AdoMet_MTases"/>
    <property type="match status" value="1"/>
</dbReference>
<accession>A0ABT6L0X7</accession>
<dbReference type="GO" id="GO:0008168">
    <property type="term" value="F:methyltransferase activity"/>
    <property type="evidence" value="ECO:0007669"/>
    <property type="project" value="UniProtKB-KW"/>
</dbReference>
<evidence type="ECO:0000259" key="1">
    <source>
        <dbReference type="Pfam" id="PF08241"/>
    </source>
</evidence>
<keyword evidence="2" id="KW-0808">Transferase</keyword>
<gene>
    <name evidence="2" type="ORF">M2272_002874</name>
</gene>
<feature type="domain" description="Methyltransferase type 11" evidence="1">
    <location>
        <begin position="146"/>
        <end position="210"/>
    </location>
</feature>
<protein>
    <submittedName>
        <fullName evidence="2">SAM-dependent methyltransferase</fullName>
    </submittedName>
</protein>
<dbReference type="Pfam" id="PF08241">
    <property type="entry name" value="Methyltransf_11"/>
    <property type="match status" value="1"/>
</dbReference>